<accession>A0A7Z6ZRU3</accession>
<evidence type="ECO:0008006" key="3">
    <source>
        <dbReference type="Google" id="ProtNLM"/>
    </source>
</evidence>
<organism evidence="1 2">
    <name type="scientific">Pseudidiomarina aestuarii</name>
    <dbReference type="NCBI Taxonomy" id="624146"/>
    <lineage>
        <taxon>Bacteria</taxon>
        <taxon>Pseudomonadati</taxon>
        <taxon>Pseudomonadota</taxon>
        <taxon>Gammaproteobacteria</taxon>
        <taxon>Alteromonadales</taxon>
        <taxon>Idiomarinaceae</taxon>
        <taxon>Pseudidiomarina</taxon>
    </lineage>
</organism>
<proteinExistence type="predicted"/>
<dbReference type="RefSeq" id="WP_169931569.1">
    <property type="nucleotide sequence ID" value="NZ_PIPR01000004.1"/>
</dbReference>
<sequence>MLYQQPQQLKTTQGKTRLVGFELEFAGLDLQQTIDVLKQSFQLDESSSHAAMAELHHSDLGTFRVEIDWSYLQRHAAEAKDTDMEALWNSISNAATTVVPIEIVCPPIAIDTLDILDGLVNNLREAGAKGTRESMLAAYGTHINVEYPSTDSVHAYLQAFGLLQWWLVEAHHVNNTRKLSPYIDLYPEDYVRRILKQSEPDINQVIDDYLAANPSRNRALDMLPAFMDLDEQRVRAAIDDEKVNARPTFHYRLPDCRIADAKWSLAKEWNLWCVVERLANDAESLDELAEQFLDAHRPLLGVNRTDWVKVIQAWHDRL</sequence>
<dbReference type="Proteomes" id="UP000287766">
    <property type="component" value="Unassembled WGS sequence"/>
</dbReference>
<dbReference type="EMBL" id="PIPR01000004">
    <property type="protein sequence ID" value="RUO39024.1"/>
    <property type="molecule type" value="Genomic_DNA"/>
</dbReference>
<reference evidence="2" key="1">
    <citation type="journal article" date="2018" name="Front. Microbiol.">
        <title>Genome-Based Analysis Reveals the Taxonomy and Diversity of the Family Idiomarinaceae.</title>
        <authorList>
            <person name="Liu Y."/>
            <person name="Lai Q."/>
            <person name="Shao Z."/>
        </authorList>
    </citation>
    <scope>NUCLEOTIDE SEQUENCE [LARGE SCALE GENOMIC DNA]</scope>
    <source>
        <strain evidence="2">KYW314</strain>
    </source>
</reference>
<dbReference type="AlphaFoldDB" id="A0A7Z6ZRU3"/>
<name>A0A7Z6ZRU3_9GAMM</name>
<evidence type="ECO:0000313" key="2">
    <source>
        <dbReference type="Proteomes" id="UP000287766"/>
    </source>
</evidence>
<comment type="caution">
    <text evidence="1">The sequence shown here is derived from an EMBL/GenBank/DDBJ whole genome shotgun (WGS) entry which is preliminary data.</text>
</comment>
<evidence type="ECO:0000313" key="1">
    <source>
        <dbReference type="EMBL" id="RUO39024.1"/>
    </source>
</evidence>
<gene>
    <name evidence="1" type="ORF">CWE22_11120</name>
</gene>
<keyword evidence="2" id="KW-1185">Reference proteome</keyword>
<protein>
    <recommendedName>
        <fullName evidence="3">Amidoligase enzyme</fullName>
    </recommendedName>
</protein>
<dbReference type="Pfam" id="PF12224">
    <property type="entry name" value="Amidoligase_2"/>
    <property type="match status" value="1"/>
</dbReference>
<dbReference type="InterPro" id="IPR022025">
    <property type="entry name" value="Amidoligase_2"/>
</dbReference>